<name>A0A7E4VVA9_PANRE</name>
<evidence type="ECO:0000313" key="2">
    <source>
        <dbReference type="Proteomes" id="UP000492821"/>
    </source>
</evidence>
<proteinExistence type="predicted"/>
<feature type="transmembrane region" description="Helical" evidence="1">
    <location>
        <begin position="55"/>
        <end position="79"/>
    </location>
</feature>
<protein>
    <submittedName>
        <fullName evidence="3">G_PROTEIN_RECEP_F1_2 domain-containing protein</fullName>
    </submittedName>
</protein>
<keyword evidence="2" id="KW-1185">Reference proteome</keyword>
<dbReference type="InterPro" id="IPR047130">
    <property type="entry name" value="7TM_GPCR_Srsx_nematod"/>
</dbReference>
<feature type="transmembrane region" description="Helical" evidence="1">
    <location>
        <begin position="20"/>
        <end position="43"/>
    </location>
</feature>
<dbReference type="PANTHER" id="PTHR23360:SF26">
    <property type="entry name" value="G-PROTEIN COUPLED RECEPTORS FAMILY 1 PROFILE DOMAIN-CONTAINING PROTEIN"/>
    <property type="match status" value="1"/>
</dbReference>
<keyword evidence="1" id="KW-0472">Membrane</keyword>
<dbReference type="Proteomes" id="UP000492821">
    <property type="component" value="Unassembled WGS sequence"/>
</dbReference>
<sequence>MTSNVPISSNIPSTKDTAPFYLYIIEGSIITVFSTAMTLIILLTPKFFRQKEYMLLAFNVMFDAFFGLQYLLSGIHYLTVAVSNEFVPLVPRLACYSRVSVLLMIFVIPGMGLMAMANALDRLFMITFIGKYKKFGLFYPICIFGVVLLCCLPTTITALITVLAAPYELVQGNCLVRSAIPNWLYIVLRSIRIMTTLIAALLYLPILIKIRKTLKSSGAIEGTQRKQFKLTSTIAFITKNCHITVQS</sequence>
<dbReference type="SUPFAM" id="SSF81321">
    <property type="entry name" value="Family A G protein-coupled receptor-like"/>
    <property type="match status" value="1"/>
</dbReference>
<dbReference type="PANTHER" id="PTHR23360">
    <property type="entry name" value="G-PROTEIN COUPLED RECEPTORS FAMILY 1 PROFILE DOMAIN-CONTAINING PROTEIN-RELATED"/>
    <property type="match status" value="1"/>
</dbReference>
<feature type="transmembrane region" description="Helical" evidence="1">
    <location>
        <begin position="183"/>
        <end position="208"/>
    </location>
</feature>
<evidence type="ECO:0000256" key="1">
    <source>
        <dbReference type="SAM" id="Phobius"/>
    </source>
</evidence>
<organism evidence="2 3">
    <name type="scientific">Panagrellus redivivus</name>
    <name type="common">Microworm</name>
    <dbReference type="NCBI Taxonomy" id="6233"/>
    <lineage>
        <taxon>Eukaryota</taxon>
        <taxon>Metazoa</taxon>
        <taxon>Ecdysozoa</taxon>
        <taxon>Nematoda</taxon>
        <taxon>Chromadorea</taxon>
        <taxon>Rhabditida</taxon>
        <taxon>Tylenchina</taxon>
        <taxon>Panagrolaimomorpha</taxon>
        <taxon>Panagrolaimoidea</taxon>
        <taxon>Panagrolaimidae</taxon>
        <taxon>Panagrellus</taxon>
    </lineage>
</organism>
<feature type="transmembrane region" description="Helical" evidence="1">
    <location>
        <begin position="137"/>
        <end position="163"/>
    </location>
</feature>
<keyword evidence="1" id="KW-1133">Transmembrane helix</keyword>
<dbReference type="Gene3D" id="1.20.1070.10">
    <property type="entry name" value="Rhodopsin 7-helix transmembrane proteins"/>
    <property type="match status" value="1"/>
</dbReference>
<keyword evidence="1" id="KW-0812">Transmembrane</keyword>
<dbReference type="WBParaSite" id="Pan_g3809.t1">
    <property type="protein sequence ID" value="Pan_g3809.t1"/>
    <property type="gene ID" value="Pan_g3809"/>
</dbReference>
<accession>A0A7E4VVA9</accession>
<dbReference type="AlphaFoldDB" id="A0A7E4VVA9"/>
<reference evidence="2" key="1">
    <citation type="journal article" date="2013" name="Genetics">
        <title>The draft genome and transcriptome of Panagrellus redivivus are shaped by the harsh demands of a free-living lifestyle.</title>
        <authorList>
            <person name="Srinivasan J."/>
            <person name="Dillman A.R."/>
            <person name="Macchietto M.G."/>
            <person name="Heikkinen L."/>
            <person name="Lakso M."/>
            <person name="Fracchia K.M."/>
            <person name="Antoshechkin I."/>
            <person name="Mortazavi A."/>
            <person name="Wong G."/>
            <person name="Sternberg P.W."/>
        </authorList>
    </citation>
    <scope>NUCLEOTIDE SEQUENCE [LARGE SCALE GENOMIC DNA]</scope>
    <source>
        <strain evidence="2">MT8872</strain>
    </source>
</reference>
<evidence type="ECO:0000313" key="3">
    <source>
        <dbReference type="WBParaSite" id="Pan_g3809.t1"/>
    </source>
</evidence>
<reference evidence="3" key="2">
    <citation type="submission" date="2020-10" db="UniProtKB">
        <authorList>
            <consortium name="WormBaseParasite"/>
        </authorList>
    </citation>
    <scope>IDENTIFICATION</scope>
</reference>
<feature type="transmembrane region" description="Helical" evidence="1">
    <location>
        <begin position="99"/>
        <end position="117"/>
    </location>
</feature>